<name>A0A6A4GNE4_9AGAR</name>
<dbReference type="GO" id="GO:0005852">
    <property type="term" value="C:eukaryotic translation initiation factor 3 complex"/>
    <property type="evidence" value="ECO:0007669"/>
    <property type="project" value="TreeGrafter"/>
</dbReference>
<protein>
    <recommendedName>
        <fullName evidence="1">eIF3 subunit M C-terminal helix domain-containing protein</fullName>
    </recommendedName>
</protein>
<dbReference type="Pfam" id="PF18005">
    <property type="entry name" value="eIF3m_C_helix"/>
    <property type="match status" value="1"/>
</dbReference>
<evidence type="ECO:0000313" key="2">
    <source>
        <dbReference type="EMBL" id="KAE9386765.1"/>
    </source>
</evidence>
<feature type="domain" description="eIF3 subunit M C-terminal helix" evidence="1">
    <location>
        <begin position="105"/>
        <end position="133"/>
    </location>
</feature>
<dbReference type="AlphaFoldDB" id="A0A6A4GNE4"/>
<reference evidence="2" key="1">
    <citation type="journal article" date="2019" name="Environ. Microbiol.">
        <title>Fungal ecological strategies reflected in gene transcription - a case study of two litter decomposers.</title>
        <authorList>
            <person name="Barbi F."/>
            <person name="Kohler A."/>
            <person name="Barry K."/>
            <person name="Baskaran P."/>
            <person name="Daum C."/>
            <person name="Fauchery L."/>
            <person name="Ihrmark K."/>
            <person name="Kuo A."/>
            <person name="LaButti K."/>
            <person name="Lipzen A."/>
            <person name="Morin E."/>
            <person name="Grigoriev I.V."/>
            <person name="Henrissat B."/>
            <person name="Lindahl B."/>
            <person name="Martin F."/>
        </authorList>
    </citation>
    <scope>NUCLEOTIDE SEQUENCE</scope>
    <source>
        <strain evidence="2">JB14</strain>
    </source>
</reference>
<keyword evidence="3" id="KW-1185">Reference proteome</keyword>
<sequence length="151" mass="16556">MAITNSVPQRLKGFSISSTPKRRCIHYGESSRFSAWEKSHAGALAKHGLEIDAQLERKIRLLTLASLVLKWKNGSLMTPVIRAGLLSGKLSQNSQTLHVIRATARTFEREQWQALEQRLLAWKSGLSSVLEVVATAKKQGGHASQVVAAAT</sequence>
<dbReference type="OrthoDB" id="10267031at2759"/>
<accession>A0A6A4GNE4</accession>
<gene>
    <name evidence="2" type="ORF">BT96DRAFT_1026088</name>
</gene>
<dbReference type="PANTHER" id="PTHR15350">
    <property type="entry name" value="COP9 SIGNALOSOME COMPLEX SUBUNIT 7/DENDRITIC CELL PROTEIN GA17"/>
    <property type="match status" value="1"/>
</dbReference>
<dbReference type="EMBL" id="ML769849">
    <property type="protein sequence ID" value="KAE9386765.1"/>
    <property type="molecule type" value="Genomic_DNA"/>
</dbReference>
<evidence type="ECO:0000313" key="3">
    <source>
        <dbReference type="Proteomes" id="UP000799118"/>
    </source>
</evidence>
<dbReference type="InterPro" id="IPR040750">
    <property type="entry name" value="eIF3m_C_helix"/>
</dbReference>
<dbReference type="Proteomes" id="UP000799118">
    <property type="component" value="Unassembled WGS sequence"/>
</dbReference>
<evidence type="ECO:0000259" key="1">
    <source>
        <dbReference type="Pfam" id="PF18005"/>
    </source>
</evidence>
<dbReference type="InterPro" id="IPR045237">
    <property type="entry name" value="COPS7/eIF3m"/>
</dbReference>
<dbReference type="GO" id="GO:0002183">
    <property type="term" value="P:cytoplasmic translational initiation"/>
    <property type="evidence" value="ECO:0007669"/>
    <property type="project" value="TreeGrafter"/>
</dbReference>
<proteinExistence type="predicted"/>
<dbReference type="PANTHER" id="PTHR15350:SF2">
    <property type="entry name" value="EUKARYOTIC TRANSLATION INITIATION FACTOR 3 SUBUNIT M"/>
    <property type="match status" value="1"/>
</dbReference>
<organism evidence="2 3">
    <name type="scientific">Gymnopus androsaceus JB14</name>
    <dbReference type="NCBI Taxonomy" id="1447944"/>
    <lineage>
        <taxon>Eukaryota</taxon>
        <taxon>Fungi</taxon>
        <taxon>Dikarya</taxon>
        <taxon>Basidiomycota</taxon>
        <taxon>Agaricomycotina</taxon>
        <taxon>Agaricomycetes</taxon>
        <taxon>Agaricomycetidae</taxon>
        <taxon>Agaricales</taxon>
        <taxon>Marasmiineae</taxon>
        <taxon>Omphalotaceae</taxon>
        <taxon>Gymnopus</taxon>
    </lineage>
</organism>